<proteinExistence type="predicted"/>
<evidence type="ECO:0000313" key="1">
    <source>
        <dbReference type="EMBL" id="CAG4889805.1"/>
    </source>
</evidence>
<dbReference type="AlphaFoldDB" id="A0A9N8X037"/>
<dbReference type="EMBL" id="CAJQZC010000002">
    <property type="protein sequence ID" value="CAG4889805.1"/>
    <property type="molecule type" value="Genomic_DNA"/>
</dbReference>
<reference evidence="1" key="1">
    <citation type="submission" date="2021-04" db="EMBL/GenBank/DDBJ databases">
        <authorList>
            <person name="Vanwijnsberghe S."/>
        </authorList>
    </citation>
    <scope>NUCLEOTIDE SEQUENCE</scope>
    <source>
        <strain evidence="1">LMG 31841</strain>
    </source>
</reference>
<keyword evidence="2" id="KW-1185">Reference proteome</keyword>
<name>A0A9N8X037_9BURK</name>
<comment type="caution">
    <text evidence="1">The sequence shown here is derived from an EMBL/GenBank/DDBJ whole genome shotgun (WGS) entry which is preliminary data.</text>
</comment>
<gene>
    <name evidence="1" type="ORF">LMG31841_00899</name>
</gene>
<dbReference type="Proteomes" id="UP000789704">
    <property type="component" value="Unassembled WGS sequence"/>
</dbReference>
<protein>
    <submittedName>
        <fullName evidence="1">Uncharacterized protein</fullName>
    </submittedName>
</protein>
<evidence type="ECO:0000313" key="2">
    <source>
        <dbReference type="Proteomes" id="UP000789704"/>
    </source>
</evidence>
<organism evidence="1 2">
    <name type="scientific">Paraburkholderia saeva</name>
    <dbReference type="NCBI Taxonomy" id="2777537"/>
    <lineage>
        <taxon>Bacteria</taxon>
        <taxon>Pseudomonadati</taxon>
        <taxon>Pseudomonadota</taxon>
        <taxon>Betaproteobacteria</taxon>
        <taxon>Burkholderiales</taxon>
        <taxon>Burkholderiaceae</taxon>
        <taxon>Paraburkholderia</taxon>
    </lineage>
</organism>
<accession>A0A9N8X037</accession>
<sequence length="62" mass="7306">MPVLFYRRDRYGWRVVWPLSALLTVQHADQWHDYSMTVESTPEAWAAVVRERENVTTEVANA</sequence>